<evidence type="ECO:0000256" key="1">
    <source>
        <dbReference type="ARBA" id="ARBA00004141"/>
    </source>
</evidence>
<evidence type="ECO:0000313" key="14">
    <source>
        <dbReference type="EMBL" id="KAI3423994.1"/>
    </source>
</evidence>
<evidence type="ECO:0000313" key="15">
    <source>
        <dbReference type="Proteomes" id="UP001055712"/>
    </source>
</evidence>
<sequence length="2632" mass="276294">MSEYLDVSFAGNTSEECFGFSPAAMQVACSAQLLNITDPPSIYSWEEDSFLWEPVTCMLANVTYSNRIDLADNFNWCSVPLKGSDAFLFVSLALVTAAALFGKLSAVWVLISGGVIGAINNYANLLQVSNSISIWLGISPPDLFFYAFLPPLLVDSAIRIDFFMFSKLWVHILTLAFVMVILSAIILTPLILFGLGFASRGFTWVHGALFAAMIASTDALAATAILKAGGGPEKLVVLMEGEALLNDASAITLFEVFMHILEDHPTAEHMPTVWSAIPTIIEDILKLASIGAGVGLGMSIATGYLLRWLRWRGAKPAVEITVILAVAYMSFYVGQSPAQGSGVISVVVFGLWGNYTSKWGMLASTEESGSFDAFWDTLSFASNGLVFFWAGVASINYLLRSIDILGGNAWSYAAIPLIYVFMLLIRTGCLALFNISVFAWIRERLGWTEVLFTGWSGLRGSISLIMTADFIAHSAFLQGNINDPNDPMRSLDRVNSDIAIWTASFVVLTLVINAPSISLMMHWLKLDRITPEKQAMRAKAKRALMRFTGAAIGTLREDDEEFLQGANWQAVGRYVDVSDALKKFDPPLPPAQAWAISSAASPGSKQSLPGGETDVKGGEATLSRKSVGQSVSEALRVPLSPFMSTQRDGGTSDGGAETDASRRSGGRFRNVFRPSTAHAQLGQTSEETRERAGRSRQRRQRDAAGRPFTSGAGFDSDKESSSSDSGASDSSGYRSDASSRAGGGKAGAPAGTTSHGAALHALFDDSDSDALEGLVEECPFIQAKQPRQPHNSAEEQRKQVPAADAQDSEQGDIEMGLRSTAAAVEALTGAAAEAGAAAATGFLAAAIASVAAAGGLTGQEAPPAGGTSAAASPAAAPAPASAAAVADGDQEQSAEGLAFIRQRQQSQKQRRPALGSIFGAAESDAAQQAPHPDSPIGLSGGGLPRATSLRAIAENQPELPGQAGAWHQQVPAPEGQATSARASEAGGGGDHELYYSSLPAAVGQQLKQQLRLHQLQQASPNATATAAPGDSNSDTAAAGTASDAALQRGGDGSADDLYYSSMPAAAGRQMALQLQQELQAGINRPPAAEGPAAVTEPRVSLAGGTSAAAAGVPASEDQTFGYYSSVPAAVGRQMALQLKQEQLKQQEEQQALPSAAAAATGSLQESKGQPGASGGAEQAAADYYSSLPAAAGRTLQLQLQQELAGAEQQPSPASEADPDGSAASEAAPPDSTGAPSSDGAHYTTMPALLGRSLQRELAQELAQQASAGARPPLVPGSFGDMRRPPRSSPLRPSAAPGEPSKQPAAAAAAAAGRHVSARRLARQASPAQQLQQKQQRGWEEYHRTVTGAAGPSLAAELQRQLAQNRAATAAEGAMAPAPLLARPEHDLLGRRISSSSSAAEPSSVAWEKGPTFGGDVFARVPLSARSAYNRPSPMDPSRHALHPAAAGLASLIPGPTSVSASLQMRRERAMDRSRKPGDGSALSRASISRAPSGASADGASLRTSVGVQGGLTRRSVDMPADRDTSWQHKPMQPAHALMRTSPGLTGISMPPAVPAASSEGLASADRIFGPAAGVAPLSLPRAHSSAAPSSAGGGAKGVRAQAALARFSMAGSAGSSMHGASAYETAAAAAVAAAGGPAAFVPSGSGNHHFSDGVLSEMRSRLIAGLKRYFHAKRLEGLLSVQGLRILEYACDYAAEHTLQSLSVWKLLEKEIAGNLTTRIMARCLMLLARGWRSSPRWLQAVTSWPVKKVSGFLRRLLGQRMLVSCEVAVEYYLSMVHSPQIQWLQQADEAWPLQQEVEAEVDAAYKFIIDREIEAPDRFQAIQSYRAAMAVLRQQLTFVHELFESGMVDEGEKDDMVAPLDKRMRHLEITGPVWKPPRPRAVLRSLPFMQPLPEEMFRVILRAGSIKEQKMGVAFWSSSNLPAVSGLESGPGVYVVLSGVIRRLHQHLDGTVKEYFQGTGGVVGSLLALTGTRLPGNETAVAEGNTLGKGPTLFHVPQSAVFEVLQREAAGSKPAAMLHLQLLRGAAAYVCESCESDVVHALHLHLLQLAVARMLRSRKSRPSRHFSSLASGGAPISASMPRVSTESGLEPQQQQQHQRGQPKASLMMQRKSVSGEQELGLRRTSSLSRLSSWQLQQQRNSGAAAMATQREEDVEEVGPLRRQASMSSQLARQAMPAAGGLGLRHAKSFGGHLAELMQQIATEEFEQMEAREQHMGKVDEGDEDDGSLASPNPSGSTGAGLGRSGNSSHELPTTAAADGTPSGVFHPPLPASNGHAAAHDSQQFGVPEQAYSDTATVAAMKAASKSMRQSARAAERRAPQYAVEVLAEFKRGITSGVLLRLPAGQPFRQTTHAVLMRGQLLAVGPPLAADDISPASSAQHPKEQLSNSRLDAAFSGGNGSKSPHRSSSTREVDWEAGLAKMAAAAACPAAPQLLPWLCNPRYRCNSGARLPTEQLWQAGRGGAQLLVCLTDGGEVPDGVEEAEASAAAAAADAAPAAATPDVELDRPSVEAHPLDLPSASASQRGQGVEGAMRAAGESAVRSATRVASIAAAPAAMATNSLMNFMPWQHRYSRSSTATSSEAGTSTSAADNSVPGNDSNVSAFRRGNVVVSLERLASRRPDGIGRSVSSAR</sequence>
<dbReference type="Pfam" id="PF00999">
    <property type="entry name" value="Na_H_Exchanger"/>
    <property type="match status" value="1"/>
</dbReference>
<feature type="compositionally biased region" description="Basic and acidic residues" evidence="11">
    <location>
        <begin position="1464"/>
        <end position="1477"/>
    </location>
</feature>
<keyword evidence="8" id="KW-0739">Sodium transport</keyword>
<reference evidence="14" key="1">
    <citation type="journal article" date="2019" name="Plant J.">
        <title>Chlorella vulgaris genome assembly and annotation reveals the molecular basis for metabolic acclimation to high light conditions.</title>
        <authorList>
            <person name="Cecchin M."/>
            <person name="Marcolungo L."/>
            <person name="Rossato M."/>
            <person name="Girolomoni L."/>
            <person name="Cosentino E."/>
            <person name="Cuine S."/>
            <person name="Li-Beisson Y."/>
            <person name="Delledonne M."/>
            <person name="Ballottari M."/>
        </authorList>
    </citation>
    <scope>NUCLEOTIDE SEQUENCE</scope>
    <source>
        <strain evidence="14">211/11P</strain>
    </source>
</reference>
<feature type="transmembrane region" description="Helical" evidence="12">
    <location>
        <begin position="461"/>
        <end position="477"/>
    </location>
</feature>
<dbReference type="EMBL" id="SIDB01000014">
    <property type="protein sequence ID" value="KAI3423994.1"/>
    <property type="molecule type" value="Genomic_DNA"/>
</dbReference>
<feature type="region of interest" description="Disordered" evidence="11">
    <location>
        <begin position="2491"/>
        <end position="2531"/>
    </location>
</feature>
<feature type="compositionally biased region" description="Low complexity" evidence="11">
    <location>
        <begin position="1322"/>
        <end position="1335"/>
    </location>
</feature>
<evidence type="ECO:0000256" key="4">
    <source>
        <dbReference type="ARBA" id="ARBA00022989"/>
    </source>
</evidence>
<evidence type="ECO:0000256" key="6">
    <source>
        <dbReference type="ARBA" id="ARBA00023065"/>
    </source>
</evidence>
<feature type="domain" description="Cation/H+ exchanger transmembrane" evidence="13">
    <location>
        <begin position="113"/>
        <end position="469"/>
    </location>
</feature>
<feature type="region of interest" description="Disordered" evidence="11">
    <location>
        <begin position="2062"/>
        <end position="2124"/>
    </location>
</feature>
<feature type="compositionally biased region" description="Basic and acidic residues" evidence="11">
    <location>
        <begin position="2504"/>
        <end position="2514"/>
    </location>
</feature>
<comment type="subcellular location">
    <subcellularLocation>
        <location evidence="1">Membrane</location>
        <topology evidence="1">Multi-pass membrane protein</topology>
    </subcellularLocation>
</comment>
<feature type="transmembrane region" description="Helical" evidence="12">
    <location>
        <begin position="411"/>
        <end position="441"/>
    </location>
</feature>
<evidence type="ECO:0000256" key="9">
    <source>
        <dbReference type="ARBA" id="ARBA00047524"/>
    </source>
</evidence>
<evidence type="ECO:0000256" key="5">
    <source>
        <dbReference type="ARBA" id="ARBA00023053"/>
    </source>
</evidence>
<evidence type="ECO:0000256" key="7">
    <source>
        <dbReference type="ARBA" id="ARBA00023136"/>
    </source>
</evidence>
<feature type="transmembrane region" description="Helical" evidence="12">
    <location>
        <begin position="132"/>
        <end position="149"/>
    </location>
</feature>
<dbReference type="GO" id="GO:0051453">
    <property type="term" value="P:regulation of intracellular pH"/>
    <property type="evidence" value="ECO:0007669"/>
    <property type="project" value="TreeGrafter"/>
</dbReference>
<feature type="region of interest" description="Disordered" evidence="11">
    <location>
        <begin position="1199"/>
        <end position="1243"/>
    </location>
</feature>
<dbReference type="InterPro" id="IPR018422">
    <property type="entry name" value="Cation/H_exchanger_CPA1"/>
</dbReference>
<feature type="region of interest" description="Disordered" evidence="11">
    <location>
        <begin position="1260"/>
        <end position="1339"/>
    </location>
</feature>
<dbReference type="Gene3D" id="6.10.140.1330">
    <property type="match status" value="1"/>
</dbReference>
<dbReference type="PANTHER" id="PTHR10110:SF197">
    <property type="entry name" value="SODIUM_HYDROGEN EXCHANGER"/>
    <property type="match status" value="1"/>
</dbReference>
<feature type="compositionally biased region" description="Low complexity" evidence="11">
    <location>
        <begin position="2093"/>
        <end position="2102"/>
    </location>
</feature>
<accession>A0A9D4YSB7</accession>
<feature type="compositionally biased region" description="Basic and acidic residues" evidence="11">
    <location>
        <begin position="1514"/>
        <end position="1526"/>
    </location>
</feature>
<keyword evidence="7 12" id="KW-0472">Membrane</keyword>
<feature type="compositionally biased region" description="Low complexity" evidence="11">
    <location>
        <begin position="1148"/>
        <end position="1166"/>
    </location>
</feature>
<feature type="region of interest" description="Disordered" evidence="11">
    <location>
        <begin position="2576"/>
        <end position="2604"/>
    </location>
</feature>
<feature type="region of interest" description="Disordered" evidence="11">
    <location>
        <begin position="782"/>
        <end position="811"/>
    </location>
</feature>
<dbReference type="GO" id="GO:0015386">
    <property type="term" value="F:potassium:proton antiporter activity"/>
    <property type="evidence" value="ECO:0007669"/>
    <property type="project" value="TreeGrafter"/>
</dbReference>
<keyword evidence="6" id="KW-0406">Ion transport</keyword>
<feature type="region of interest" description="Disordered" evidence="11">
    <location>
        <begin position="923"/>
        <end position="943"/>
    </location>
</feature>
<reference evidence="14" key="2">
    <citation type="submission" date="2020-11" db="EMBL/GenBank/DDBJ databases">
        <authorList>
            <person name="Cecchin M."/>
            <person name="Marcolungo L."/>
            <person name="Rossato M."/>
            <person name="Girolomoni L."/>
            <person name="Cosentino E."/>
            <person name="Cuine S."/>
            <person name="Li-Beisson Y."/>
            <person name="Delledonne M."/>
            <person name="Ballottari M."/>
        </authorList>
    </citation>
    <scope>NUCLEOTIDE SEQUENCE</scope>
    <source>
        <strain evidence="14">211/11P</strain>
        <tissue evidence="14">Whole cell</tissue>
    </source>
</reference>
<feature type="transmembrane region" description="Helical" evidence="12">
    <location>
        <begin position="86"/>
        <end position="111"/>
    </location>
</feature>
<protein>
    <recommendedName>
        <fullName evidence="13">Cation/H+ exchanger transmembrane domain-containing protein</fullName>
    </recommendedName>
</protein>
<evidence type="ECO:0000256" key="11">
    <source>
        <dbReference type="SAM" id="MobiDB-lite"/>
    </source>
</evidence>
<name>A0A9D4YSB7_CHLVU</name>
<dbReference type="InterPro" id="IPR006153">
    <property type="entry name" value="Cation/H_exchanger_TM"/>
</dbReference>
<keyword evidence="2" id="KW-0813">Transport</keyword>
<organism evidence="14 15">
    <name type="scientific">Chlorella vulgaris</name>
    <name type="common">Green alga</name>
    <dbReference type="NCBI Taxonomy" id="3077"/>
    <lineage>
        <taxon>Eukaryota</taxon>
        <taxon>Viridiplantae</taxon>
        <taxon>Chlorophyta</taxon>
        <taxon>core chlorophytes</taxon>
        <taxon>Trebouxiophyceae</taxon>
        <taxon>Chlorellales</taxon>
        <taxon>Chlorellaceae</taxon>
        <taxon>Chlorella clade</taxon>
        <taxon>Chlorella</taxon>
    </lineage>
</organism>
<feature type="compositionally biased region" description="Low complexity" evidence="11">
    <location>
        <begin position="2576"/>
        <end position="2590"/>
    </location>
</feature>
<feature type="compositionally biased region" description="Low complexity" evidence="11">
    <location>
        <begin position="722"/>
        <end position="740"/>
    </location>
</feature>
<dbReference type="GO" id="GO:0015385">
    <property type="term" value="F:sodium:proton antiporter activity"/>
    <property type="evidence" value="ECO:0007669"/>
    <property type="project" value="InterPro"/>
</dbReference>
<feature type="region of interest" description="Disordered" evidence="11">
    <location>
        <begin position="597"/>
        <end position="752"/>
    </location>
</feature>
<feature type="transmembrane region" description="Helical" evidence="12">
    <location>
        <begin position="169"/>
        <end position="195"/>
    </location>
</feature>
<evidence type="ECO:0000256" key="10">
    <source>
        <dbReference type="ARBA" id="ARBA00047912"/>
    </source>
</evidence>
<evidence type="ECO:0000256" key="8">
    <source>
        <dbReference type="ARBA" id="ARBA00023201"/>
    </source>
</evidence>
<feature type="compositionally biased region" description="Low complexity" evidence="11">
    <location>
        <begin position="1199"/>
        <end position="1209"/>
    </location>
</feature>
<feature type="region of interest" description="Disordered" evidence="11">
    <location>
        <begin position="1145"/>
        <end position="1176"/>
    </location>
</feature>
<feature type="compositionally biased region" description="Polar residues" evidence="11">
    <location>
        <begin position="598"/>
        <end position="607"/>
    </location>
</feature>
<feature type="transmembrane region" description="Helical" evidence="12">
    <location>
        <begin position="380"/>
        <end position="399"/>
    </location>
</feature>
<feature type="compositionally biased region" description="Low complexity" evidence="11">
    <location>
        <begin position="1033"/>
        <end position="1045"/>
    </location>
</feature>
<dbReference type="PANTHER" id="PTHR10110">
    <property type="entry name" value="SODIUM/HYDROGEN EXCHANGER"/>
    <property type="match status" value="1"/>
</dbReference>
<keyword evidence="3 12" id="KW-0812">Transmembrane</keyword>
<feature type="region of interest" description="Disordered" evidence="11">
    <location>
        <begin position="2391"/>
        <end position="2412"/>
    </location>
</feature>
<comment type="catalytic activity">
    <reaction evidence="10">
        <text>K(+)(in) + H(+)(out) = K(+)(out) + H(+)(in)</text>
        <dbReference type="Rhea" id="RHEA:29467"/>
        <dbReference type="ChEBI" id="CHEBI:15378"/>
        <dbReference type="ChEBI" id="CHEBI:29103"/>
    </reaction>
</comment>
<dbReference type="GO" id="GO:0098719">
    <property type="term" value="P:sodium ion import across plasma membrane"/>
    <property type="evidence" value="ECO:0007669"/>
    <property type="project" value="TreeGrafter"/>
</dbReference>
<feature type="region of interest" description="Disordered" evidence="11">
    <location>
        <begin position="1018"/>
        <end position="1049"/>
    </location>
</feature>
<gene>
    <name evidence="14" type="ORF">D9Q98_009827</name>
</gene>
<dbReference type="OrthoDB" id="441412at2759"/>
<dbReference type="Proteomes" id="UP001055712">
    <property type="component" value="Unassembled WGS sequence"/>
</dbReference>
<feature type="compositionally biased region" description="Polar residues" evidence="11">
    <location>
        <begin position="2083"/>
        <end position="2092"/>
    </location>
</feature>
<feature type="region of interest" description="Disordered" evidence="11">
    <location>
        <begin position="1452"/>
        <end position="1533"/>
    </location>
</feature>
<keyword evidence="15" id="KW-1185">Reference proteome</keyword>
<comment type="caution">
    <text evidence="14">The sequence shown here is derived from an EMBL/GenBank/DDBJ whole genome shotgun (WGS) entry which is preliminary data.</text>
</comment>
<keyword evidence="5" id="KW-0915">Sodium</keyword>
<evidence type="ECO:0000259" key="13">
    <source>
        <dbReference type="Pfam" id="PF00999"/>
    </source>
</evidence>
<keyword evidence="4 12" id="KW-1133">Transmembrane helix</keyword>
<feature type="transmembrane region" description="Helical" evidence="12">
    <location>
        <begin position="284"/>
        <end position="305"/>
    </location>
</feature>
<feature type="region of interest" description="Disordered" evidence="11">
    <location>
        <begin position="961"/>
        <end position="992"/>
    </location>
</feature>
<evidence type="ECO:0000256" key="3">
    <source>
        <dbReference type="ARBA" id="ARBA00022692"/>
    </source>
</evidence>
<dbReference type="GO" id="GO:0005886">
    <property type="term" value="C:plasma membrane"/>
    <property type="evidence" value="ECO:0007669"/>
    <property type="project" value="TreeGrafter"/>
</dbReference>
<feature type="region of interest" description="Disordered" evidence="11">
    <location>
        <begin position="2217"/>
        <end position="2281"/>
    </location>
</feature>
<proteinExistence type="predicted"/>
<feature type="region of interest" description="Disordered" evidence="11">
    <location>
        <begin position="2139"/>
        <end position="2173"/>
    </location>
</feature>
<comment type="catalytic activity">
    <reaction evidence="9">
        <text>Na(+)(in) + H(+)(out) = Na(+)(out) + H(+)(in)</text>
        <dbReference type="Rhea" id="RHEA:29419"/>
        <dbReference type="ChEBI" id="CHEBI:15378"/>
        <dbReference type="ChEBI" id="CHEBI:29101"/>
    </reaction>
</comment>
<feature type="transmembrane region" description="Helical" evidence="12">
    <location>
        <begin position="207"/>
        <end position="226"/>
    </location>
</feature>
<feature type="transmembrane region" description="Helical" evidence="12">
    <location>
        <begin position="498"/>
        <end position="524"/>
    </location>
</feature>
<evidence type="ECO:0000256" key="2">
    <source>
        <dbReference type="ARBA" id="ARBA00022448"/>
    </source>
</evidence>
<feature type="compositionally biased region" description="Polar residues" evidence="11">
    <location>
        <begin position="623"/>
        <end position="632"/>
    </location>
</feature>
<evidence type="ECO:0000256" key="12">
    <source>
        <dbReference type="SAM" id="Phobius"/>
    </source>
</evidence>